<feature type="region of interest" description="Disordered" evidence="1">
    <location>
        <begin position="69"/>
        <end position="99"/>
    </location>
</feature>
<keyword evidence="3" id="KW-1185">Reference proteome</keyword>
<name>A0A9N7VWL9_PLEPL</name>
<organism evidence="2 3">
    <name type="scientific">Pleuronectes platessa</name>
    <name type="common">European plaice</name>
    <dbReference type="NCBI Taxonomy" id="8262"/>
    <lineage>
        <taxon>Eukaryota</taxon>
        <taxon>Metazoa</taxon>
        <taxon>Chordata</taxon>
        <taxon>Craniata</taxon>
        <taxon>Vertebrata</taxon>
        <taxon>Euteleostomi</taxon>
        <taxon>Actinopterygii</taxon>
        <taxon>Neopterygii</taxon>
        <taxon>Teleostei</taxon>
        <taxon>Neoteleostei</taxon>
        <taxon>Acanthomorphata</taxon>
        <taxon>Carangaria</taxon>
        <taxon>Pleuronectiformes</taxon>
        <taxon>Pleuronectoidei</taxon>
        <taxon>Pleuronectidae</taxon>
        <taxon>Pleuronectes</taxon>
    </lineage>
</organism>
<reference evidence="2" key="1">
    <citation type="submission" date="2020-03" db="EMBL/GenBank/DDBJ databases">
        <authorList>
            <person name="Weist P."/>
        </authorList>
    </citation>
    <scope>NUCLEOTIDE SEQUENCE</scope>
</reference>
<dbReference type="AlphaFoldDB" id="A0A9N7VWL9"/>
<dbReference type="Proteomes" id="UP001153269">
    <property type="component" value="Unassembled WGS sequence"/>
</dbReference>
<evidence type="ECO:0000313" key="3">
    <source>
        <dbReference type="Proteomes" id="UP001153269"/>
    </source>
</evidence>
<gene>
    <name evidence="2" type="ORF">PLEPLA_LOCUS47443</name>
</gene>
<comment type="caution">
    <text evidence="2">The sequence shown here is derived from an EMBL/GenBank/DDBJ whole genome shotgun (WGS) entry which is preliminary data.</text>
</comment>
<evidence type="ECO:0000313" key="2">
    <source>
        <dbReference type="EMBL" id="CAB1459606.1"/>
    </source>
</evidence>
<sequence>MGGHKEEGGREDGWIHLPVLRHAQPCTGALWSGSSIVSSVLKSQRKSPQTDALAPFTFYLNLQPRAPAAPVAGLGAAGGRPAQGGERERGTGKRGQMNI</sequence>
<protein>
    <submittedName>
        <fullName evidence="2">Uncharacterized protein</fullName>
    </submittedName>
</protein>
<evidence type="ECO:0000256" key="1">
    <source>
        <dbReference type="SAM" id="MobiDB-lite"/>
    </source>
</evidence>
<dbReference type="EMBL" id="CADEAL010004439">
    <property type="protein sequence ID" value="CAB1459606.1"/>
    <property type="molecule type" value="Genomic_DNA"/>
</dbReference>
<accession>A0A9N7VWL9</accession>
<proteinExistence type="predicted"/>